<evidence type="ECO:0000313" key="1">
    <source>
        <dbReference type="EMBL" id="EMD23261.1"/>
    </source>
</evidence>
<sequence length="37" mass="3901">MDGSGAQRCGHAPDGAIFSESHAISSDIIRQCRILSN</sequence>
<proteinExistence type="predicted"/>
<dbReference type="EMBL" id="ANMG01000077">
    <property type="protein sequence ID" value="EMD23261.1"/>
    <property type="molecule type" value="Genomic_DNA"/>
</dbReference>
<dbReference type="AlphaFoldDB" id="M2Q991"/>
<comment type="caution">
    <text evidence="1">The sequence shown here is derived from an EMBL/GenBank/DDBJ whole genome shotgun (WGS) entry which is preliminary data.</text>
</comment>
<reference evidence="1 2" key="1">
    <citation type="submission" date="2012-10" db="EMBL/GenBank/DDBJ databases">
        <title>Genome assembly of Amycolatopsis azurea DSM 43854.</title>
        <authorList>
            <person name="Khatri I."/>
            <person name="Kaur I."/>
            <person name="Subramanian S."/>
            <person name="Mayilraj S."/>
        </authorList>
    </citation>
    <scope>NUCLEOTIDE SEQUENCE [LARGE SCALE GENOMIC DNA]</scope>
    <source>
        <strain evidence="1 2">DSM 43854</strain>
    </source>
</reference>
<gene>
    <name evidence="1" type="ORF">C791_7351</name>
</gene>
<organism evidence="1 2">
    <name type="scientific">Amycolatopsis azurea DSM 43854</name>
    <dbReference type="NCBI Taxonomy" id="1238180"/>
    <lineage>
        <taxon>Bacteria</taxon>
        <taxon>Bacillati</taxon>
        <taxon>Actinomycetota</taxon>
        <taxon>Actinomycetes</taxon>
        <taxon>Pseudonocardiales</taxon>
        <taxon>Pseudonocardiaceae</taxon>
        <taxon>Amycolatopsis</taxon>
    </lineage>
</organism>
<protein>
    <submittedName>
        <fullName evidence="1">Uncharacterized protein</fullName>
    </submittedName>
</protein>
<dbReference type="Proteomes" id="UP000014137">
    <property type="component" value="Unassembled WGS sequence"/>
</dbReference>
<dbReference type="PATRIC" id="fig|1238180.3.peg.6953"/>
<name>M2Q991_9PSEU</name>
<accession>M2Q991</accession>
<evidence type="ECO:0000313" key="2">
    <source>
        <dbReference type="Proteomes" id="UP000014137"/>
    </source>
</evidence>